<dbReference type="PANTHER" id="PTHR30408:SF12">
    <property type="entry name" value="TYPE I RESTRICTION ENZYME MJAVIII SPECIFICITY SUBUNIT"/>
    <property type="match status" value="1"/>
</dbReference>
<dbReference type="InterPro" id="IPR044946">
    <property type="entry name" value="Restrct_endonuc_typeI_TRD_sf"/>
</dbReference>
<dbReference type="RefSeq" id="WP_184566300.1">
    <property type="nucleotide sequence ID" value="NZ_JACIEI010000009.1"/>
</dbReference>
<keyword evidence="2" id="KW-0680">Restriction system</keyword>
<proteinExistence type="inferred from homology"/>
<protein>
    <submittedName>
        <fullName evidence="5">Type I restriction enzyme S subunit</fullName>
        <ecNumber evidence="5">3.1.21.3</ecNumber>
    </submittedName>
</protein>
<feature type="domain" description="Type I restriction modification DNA specificity" evidence="4">
    <location>
        <begin position="15"/>
        <end position="179"/>
    </location>
</feature>
<dbReference type="Gene3D" id="1.10.287.1120">
    <property type="entry name" value="Bipartite methylase S protein"/>
    <property type="match status" value="1"/>
</dbReference>
<dbReference type="InterPro" id="IPR000055">
    <property type="entry name" value="Restrct_endonuc_typeI_TRD"/>
</dbReference>
<keyword evidence="6" id="KW-1185">Reference proteome</keyword>
<dbReference type="InterPro" id="IPR052021">
    <property type="entry name" value="Type-I_RS_S_subunit"/>
</dbReference>
<evidence type="ECO:0000256" key="1">
    <source>
        <dbReference type="ARBA" id="ARBA00010923"/>
    </source>
</evidence>
<dbReference type="EC" id="3.1.21.3" evidence="5"/>
<evidence type="ECO:0000313" key="5">
    <source>
        <dbReference type="EMBL" id="MBB3994881.1"/>
    </source>
</evidence>
<keyword evidence="5" id="KW-0378">Hydrolase</keyword>
<evidence type="ECO:0000259" key="4">
    <source>
        <dbReference type="Pfam" id="PF01420"/>
    </source>
</evidence>
<dbReference type="GO" id="GO:0009307">
    <property type="term" value="P:DNA restriction-modification system"/>
    <property type="evidence" value="ECO:0007669"/>
    <property type="project" value="UniProtKB-KW"/>
</dbReference>
<keyword evidence="3" id="KW-0238">DNA-binding</keyword>
<dbReference type="GO" id="GO:0003677">
    <property type="term" value="F:DNA binding"/>
    <property type="evidence" value="ECO:0007669"/>
    <property type="project" value="UniProtKB-KW"/>
</dbReference>
<dbReference type="GO" id="GO:0009035">
    <property type="term" value="F:type I site-specific deoxyribonuclease activity"/>
    <property type="evidence" value="ECO:0007669"/>
    <property type="project" value="UniProtKB-EC"/>
</dbReference>
<comment type="caution">
    <text evidence="5">The sequence shown here is derived from an EMBL/GenBank/DDBJ whole genome shotgun (WGS) entry which is preliminary data.</text>
</comment>
<comment type="similarity">
    <text evidence="1">Belongs to the type-I restriction system S methylase family.</text>
</comment>
<dbReference type="EMBL" id="JACIEI010000009">
    <property type="protein sequence ID" value="MBB3994881.1"/>
    <property type="molecule type" value="Genomic_DNA"/>
</dbReference>
<dbReference type="SUPFAM" id="SSF116734">
    <property type="entry name" value="DNA methylase specificity domain"/>
    <property type="match status" value="2"/>
</dbReference>
<dbReference type="PANTHER" id="PTHR30408">
    <property type="entry name" value="TYPE-1 RESTRICTION ENZYME ECOKI SPECIFICITY PROTEIN"/>
    <property type="match status" value="1"/>
</dbReference>
<dbReference type="AlphaFoldDB" id="A0A7W6E510"/>
<feature type="domain" description="Type I restriction modification DNA specificity" evidence="4">
    <location>
        <begin position="224"/>
        <end position="380"/>
    </location>
</feature>
<organism evidence="5 6">
    <name type="scientific">Sulfitobacter undariae</name>
    <dbReference type="NCBI Taxonomy" id="1563671"/>
    <lineage>
        <taxon>Bacteria</taxon>
        <taxon>Pseudomonadati</taxon>
        <taxon>Pseudomonadota</taxon>
        <taxon>Alphaproteobacteria</taxon>
        <taxon>Rhodobacterales</taxon>
        <taxon>Roseobacteraceae</taxon>
        <taxon>Sulfitobacter</taxon>
    </lineage>
</organism>
<dbReference type="Gene3D" id="3.90.220.20">
    <property type="entry name" value="DNA methylase specificity domains"/>
    <property type="match status" value="2"/>
</dbReference>
<name>A0A7W6E510_9RHOB</name>
<reference evidence="5 6" key="1">
    <citation type="submission" date="2020-08" db="EMBL/GenBank/DDBJ databases">
        <title>Genomic Encyclopedia of Type Strains, Phase IV (KMG-IV): sequencing the most valuable type-strain genomes for metagenomic binning, comparative biology and taxonomic classification.</title>
        <authorList>
            <person name="Goeker M."/>
        </authorList>
    </citation>
    <scope>NUCLEOTIDE SEQUENCE [LARGE SCALE GENOMIC DNA]</scope>
    <source>
        <strain evidence="5 6">DSM 102234</strain>
    </source>
</reference>
<dbReference type="Pfam" id="PF01420">
    <property type="entry name" value="Methylase_S"/>
    <property type="match status" value="2"/>
</dbReference>
<gene>
    <name evidence="5" type="ORF">GGR95_002531</name>
</gene>
<sequence>MVKAGYKQTEVGVIPEDWDVLTLNGIANIATGSTPPTHDRTLYGDEHLFVSPTDLGRVKNVTTSLKMLSSKGFRSSRRFPEGSTLFVCIGSTIGKTGLAKVELTSNQQINAVFPSNALVSEFTYQMLTYRAPTITLGASEQALPMINKSEFGKTKVSVPTINEQKAIAGALSDVDGLIAGLEALIAKKRSLKTATMQQLLTGKTRLPGFGEGVGMKQTELGEIPEDWEVFNFGDHFIIFAGGDVPKHSVSQIRSEKHPHPIFANAIQHEGIYGYTAEKRSEGDAVTITARGFLGHAEYRIAPFFPIVRLLVLEPCGGLDAKFSTYAINEGVEFTIESTGVPQLTAPQVKKYSLFGPKDKNEQVAIAETLADFDVLITALASKLSKTKALKQGMMQELLTGRTRLI</sequence>
<accession>A0A7W6E510</accession>
<evidence type="ECO:0000313" key="6">
    <source>
        <dbReference type="Proteomes" id="UP000530268"/>
    </source>
</evidence>
<evidence type="ECO:0000256" key="2">
    <source>
        <dbReference type="ARBA" id="ARBA00022747"/>
    </source>
</evidence>
<dbReference type="Proteomes" id="UP000530268">
    <property type="component" value="Unassembled WGS sequence"/>
</dbReference>
<evidence type="ECO:0000256" key="3">
    <source>
        <dbReference type="ARBA" id="ARBA00023125"/>
    </source>
</evidence>